<proteinExistence type="inferred from homology"/>
<reference evidence="10" key="1">
    <citation type="submission" date="2022-07" db="EMBL/GenBank/DDBJ databases">
        <title>Genome Sequence of Physisporinus lineatus.</title>
        <authorList>
            <person name="Buettner E."/>
        </authorList>
    </citation>
    <scope>NUCLEOTIDE SEQUENCE</scope>
    <source>
        <strain evidence="10">VT162</strain>
    </source>
</reference>
<evidence type="ECO:0000256" key="7">
    <source>
        <dbReference type="ARBA" id="ARBA00023002"/>
    </source>
</evidence>
<comment type="caution">
    <text evidence="10">The sequence shown here is derived from an EMBL/GenBank/DDBJ whole genome shotgun (WGS) entry which is preliminary data.</text>
</comment>
<dbReference type="NCBIfam" id="TIGR00677">
    <property type="entry name" value="fadh2_euk"/>
    <property type="match status" value="1"/>
</dbReference>
<keyword evidence="5" id="KW-0274">FAD</keyword>
<sequence>MKLSEKIATRSRYRPFYTFEFFPPKTDQVQSFFFFLRDQQISDGQVKQGFENLLSRIARLSALNPLAISITWGAGGSTMGRSLELAGMTQAEHHIDTIMHLTCTNMEKGMVDTALRAAKERGIQNILALRGDPPRGAEYWIPTDPRFTHGVDLVEYIKSTPEFSDFCVGVAAYPDGHTESETDEDGEIEYLRAKVDAGADFIITQLFYDVDGFLRWEQKVREKGIRVPIIPGIMPIQTYSSFLRVTKLCGTKVPQELMSDLVPIRHDDQQIKDYGVNLAIKMIHRLTIEGGVPGVHFCTLNLEKSVQRVIEGLGWVGVGPKILNRLILETPGDIVHPATPASEFMTTPHRASDTAATKFLVSAALDVEVGKGEINNAATWDDFPNGRFGDFKSPAYGEPNPWGGSAISGNRALSDWGNPKTCEDLTNVFLRHLHSEIATTPFSPTPLSPESLTIFPHLERLTAKGWWTVGSQPAINGADSTDEVVGWGPKGGYVYQKCFVEFFVEKDDVERIEKKVQEAGSGWVDFFAGNLEGEYWSNVHEGGRDAVTWGVFPGQEIAQSTIIEKESFLAWKDEAFSIWAEWASYYPPESDERRLLEGVRDRRWLVSIIHHNFQKNDALWTFLFDGDDPLVGQ</sequence>
<evidence type="ECO:0000256" key="4">
    <source>
        <dbReference type="ARBA" id="ARBA00022630"/>
    </source>
</evidence>
<comment type="similarity">
    <text evidence="3">Belongs to the methylenetetrahydrofolate reductase family.</text>
</comment>
<dbReference type="Gene3D" id="3.20.20.220">
    <property type="match status" value="1"/>
</dbReference>
<dbReference type="FunFam" id="3.20.20.220:FF:000002">
    <property type="entry name" value="Methylenetetrahydrofolate reductase"/>
    <property type="match status" value="1"/>
</dbReference>
<dbReference type="GO" id="GO:0009086">
    <property type="term" value="P:methionine biosynthetic process"/>
    <property type="evidence" value="ECO:0007669"/>
    <property type="project" value="TreeGrafter"/>
</dbReference>
<dbReference type="GO" id="GO:0004489">
    <property type="term" value="F:methylenetetrahydrofolate reductase [NAD(P)H] activity"/>
    <property type="evidence" value="ECO:0007669"/>
    <property type="project" value="InterPro"/>
</dbReference>
<evidence type="ECO:0000259" key="9">
    <source>
        <dbReference type="Pfam" id="PF21895"/>
    </source>
</evidence>
<dbReference type="InterPro" id="IPR004621">
    <property type="entry name" value="Fadh2_euk"/>
</dbReference>
<evidence type="ECO:0000256" key="8">
    <source>
        <dbReference type="RuleBase" id="RU004254"/>
    </source>
</evidence>
<evidence type="ECO:0000256" key="3">
    <source>
        <dbReference type="ARBA" id="ARBA00006743"/>
    </source>
</evidence>
<evidence type="ECO:0000256" key="2">
    <source>
        <dbReference type="ARBA" id="ARBA00004777"/>
    </source>
</evidence>
<dbReference type="AlphaFoldDB" id="A0AAD5YEC0"/>
<keyword evidence="7" id="KW-0560">Oxidoreductase</keyword>
<dbReference type="CDD" id="cd00537">
    <property type="entry name" value="MTHFR"/>
    <property type="match status" value="1"/>
</dbReference>
<evidence type="ECO:0000256" key="5">
    <source>
        <dbReference type="ARBA" id="ARBA00022827"/>
    </source>
</evidence>
<dbReference type="GO" id="GO:0035999">
    <property type="term" value="P:tetrahydrofolate interconversion"/>
    <property type="evidence" value="ECO:0007669"/>
    <property type="project" value="TreeGrafter"/>
</dbReference>
<dbReference type="InterPro" id="IPR029041">
    <property type="entry name" value="FAD-linked_oxidoreductase-like"/>
</dbReference>
<evidence type="ECO:0000256" key="1">
    <source>
        <dbReference type="ARBA" id="ARBA00001974"/>
    </source>
</evidence>
<dbReference type="Pfam" id="PF02219">
    <property type="entry name" value="MTHFR"/>
    <property type="match status" value="1"/>
</dbReference>
<comment type="pathway">
    <text evidence="2 8">One-carbon metabolism; tetrahydrofolate interconversion.</text>
</comment>
<evidence type="ECO:0000256" key="6">
    <source>
        <dbReference type="ARBA" id="ARBA00022857"/>
    </source>
</evidence>
<protein>
    <recommendedName>
        <fullName evidence="9">MTHFR SAM-binding regulatory domain-containing protein</fullName>
    </recommendedName>
</protein>
<dbReference type="EMBL" id="JANAWD010000209">
    <property type="protein sequence ID" value="KAJ3483921.1"/>
    <property type="molecule type" value="Genomic_DNA"/>
</dbReference>
<dbReference type="GO" id="GO:0005829">
    <property type="term" value="C:cytosol"/>
    <property type="evidence" value="ECO:0007669"/>
    <property type="project" value="TreeGrafter"/>
</dbReference>
<dbReference type="InterPro" id="IPR053806">
    <property type="entry name" value="MTHFR_C"/>
</dbReference>
<comment type="cofactor">
    <cofactor evidence="1">
        <name>FAD</name>
        <dbReference type="ChEBI" id="CHEBI:57692"/>
    </cofactor>
</comment>
<keyword evidence="11" id="KW-1185">Reference proteome</keyword>
<name>A0AAD5YEC0_9APHY</name>
<feature type="domain" description="MTHFR SAM-binding regulatory" evidence="9">
    <location>
        <begin position="373"/>
        <end position="623"/>
    </location>
</feature>
<dbReference type="GO" id="GO:0071949">
    <property type="term" value="F:FAD binding"/>
    <property type="evidence" value="ECO:0007669"/>
    <property type="project" value="TreeGrafter"/>
</dbReference>
<dbReference type="PANTHER" id="PTHR45754">
    <property type="entry name" value="METHYLENETETRAHYDROFOLATE REDUCTASE"/>
    <property type="match status" value="1"/>
</dbReference>
<dbReference type="InterPro" id="IPR003171">
    <property type="entry name" value="Mehydrof_redctse-like"/>
</dbReference>
<dbReference type="SUPFAM" id="SSF51730">
    <property type="entry name" value="FAD-linked oxidoreductase"/>
    <property type="match status" value="1"/>
</dbReference>
<gene>
    <name evidence="10" type="ORF">NLI96_g5989</name>
</gene>
<dbReference type="Proteomes" id="UP001212997">
    <property type="component" value="Unassembled WGS sequence"/>
</dbReference>
<dbReference type="PANTHER" id="PTHR45754:SF1">
    <property type="entry name" value="METHYLENETETRAHYDROFOLATE REDUCTASE 1"/>
    <property type="match status" value="1"/>
</dbReference>
<accession>A0AAD5YEC0</accession>
<organism evidence="10 11">
    <name type="scientific">Meripilus lineatus</name>
    <dbReference type="NCBI Taxonomy" id="2056292"/>
    <lineage>
        <taxon>Eukaryota</taxon>
        <taxon>Fungi</taxon>
        <taxon>Dikarya</taxon>
        <taxon>Basidiomycota</taxon>
        <taxon>Agaricomycotina</taxon>
        <taxon>Agaricomycetes</taxon>
        <taxon>Polyporales</taxon>
        <taxon>Meripilaceae</taxon>
        <taxon>Meripilus</taxon>
    </lineage>
</organism>
<dbReference type="Pfam" id="PF21895">
    <property type="entry name" value="MTHFR_C"/>
    <property type="match status" value="1"/>
</dbReference>
<keyword evidence="6" id="KW-0521">NADP</keyword>
<keyword evidence="4" id="KW-0285">Flavoprotein</keyword>
<evidence type="ECO:0000313" key="10">
    <source>
        <dbReference type="EMBL" id="KAJ3483921.1"/>
    </source>
</evidence>
<evidence type="ECO:0000313" key="11">
    <source>
        <dbReference type="Proteomes" id="UP001212997"/>
    </source>
</evidence>